<dbReference type="EMBL" id="JACCKS010000006">
    <property type="protein sequence ID" value="NZA37794.1"/>
    <property type="molecule type" value="Genomic_DNA"/>
</dbReference>
<evidence type="ECO:0000313" key="1">
    <source>
        <dbReference type="EMBL" id="NZA37794.1"/>
    </source>
</evidence>
<dbReference type="Proteomes" id="UP000586254">
    <property type="component" value="Unassembled WGS sequence"/>
</dbReference>
<comment type="caution">
    <text evidence="1">The sequence shown here is derived from an EMBL/GenBank/DDBJ whole genome shotgun (WGS) entry which is preliminary data.</text>
</comment>
<proteinExistence type="predicted"/>
<dbReference type="RefSeq" id="WP_090412275.1">
    <property type="nucleotide sequence ID" value="NZ_CAJKZB010000026.1"/>
</dbReference>
<dbReference type="AlphaFoldDB" id="A0A1I5ITV1"/>
<sequence>MTKDQRNNLIAYFAIALSDAYTYGLAQSNLEHDTVKADRARHQSMDEFLNYLFAIELTEDNAP</sequence>
<name>A0A1I5ITV1_9FIRM</name>
<protein>
    <submittedName>
        <fullName evidence="1">Uncharacterized protein</fullName>
    </submittedName>
</protein>
<gene>
    <name evidence="1" type="ORF">H0N91_06480</name>
</gene>
<evidence type="ECO:0000313" key="2">
    <source>
        <dbReference type="Proteomes" id="UP000586254"/>
    </source>
</evidence>
<accession>A0A1I5ITV1</accession>
<organism evidence="1 2">
    <name type="scientific">Eubacterium callanderi</name>
    <dbReference type="NCBI Taxonomy" id="53442"/>
    <lineage>
        <taxon>Bacteria</taxon>
        <taxon>Bacillati</taxon>
        <taxon>Bacillota</taxon>
        <taxon>Clostridia</taxon>
        <taxon>Eubacteriales</taxon>
        <taxon>Eubacteriaceae</taxon>
        <taxon>Eubacterium</taxon>
    </lineage>
</organism>
<reference evidence="1 2" key="1">
    <citation type="submission" date="2020-07" db="EMBL/GenBank/DDBJ databases">
        <title>Organ Donor 1.</title>
        <authorList>
            <person name="Marsh A.J."/>
            <person name="Azcarate-Peril M.A."/>
        </authorList>
    </citation>
    <scope>NUCLEOTIDE SEQUENCE [LARGE SCALE GENOMIC DNA]</scope>
    <source>
        <strain evidence="1 2">AMC0717</strain>
    </source>
</reference>